<evidence type="ECO:0000313" key="1">
    <source>
        <dbReference type="EMBL" id="WWD09969.1"/>
    </source>
</evidence>
<accession>A0AAX4KVM6</accession>
<reference evidence="1 2" key="1">
    <citation type="submission" date="2024-01" db="EMBL/GenBank/DDBJ databases">
        <title>Comparative genomics of Cryptococcus and Kwoniella reveals pathogenesis evolution and contrasting modes of karyotype evolution via chromosome fusion or intercentromeric recombination.</title>
        <authorList>
            <person name="Coelho M.A."/>
            <person name="David-Palma M."/>
            <person name="Shea T."/>
            <person name="Bowers K."/>
            <person name="McGinley-Smith S."/>
            <person name="Mohammad A.W."/>
            <person name="Gnirke A."/>
            <person name="Yurkov A.M."/>
            <person name="Nowrousian M."/>
            <person name="Sun S."/>
            <person name="Cuomo C.A."/>
            <person name="Heitman J."/>
        </authorList>
    </citation>
    <scope>NUCLEOTIDE SEQUENCE [LARGE SCALE GENOMIC DNA]</scope>
    <source>
        <strain evidence="1 2">PYCC6329</strain>
    </source>
</reference>
<protein>
    <submittedName>
        <fullName evidence="1">Uncharacterized protein</fullName>
    </submittedName>
</protein>
<name>A0AAX4KVM6_9TREE</name>
<keyword evidence="2" id="KW-1185">Reference proteome</keyword>
<dbReference type="AlphaFoldDB" id="A0AAX4KVM6"/>
<dbReference type="KEGG" id="ker:91106901"/>
<dbReference type="Proteomes" id="UP001358614">
    <property type="component" value="Chromosome 3"/>
</dbReference>
<gene>
    <name evidence="1" type="ORF">V865_008100</name>
</gene>
<organism evidence="1 2">
    <name type="scientific">Kwoniella europaea PYCC6329</name>
    <dbReference type="NCBI Taxonomy" id="1423913"/>
    <lineage>
        <taxon>Eukaryota</taxon>
        <taxon>Fungi</taxon>
        <taxon>Dikarya</taxon>
        <taxon>Basidiomycota</taxon>
        <taxon>Agaricomycotina</taxon>
        <taxon>Tremellomycetes</taxon>
        <taxon>Tremellales</taxon>
        <taxon>Cryptococcaceae</taxon>
        <taxon>Kwoniella</taxon>
    </lineage>
</organism>
<dbReference type="EMBL" id="CP144091">
    <property type="protein sequence ID" value="WWD09969.1"/>
    <property type="molecule type" value="Genomic_DNA"/>
</dbReference>
<dbReference type="GeneID" id="91106901"/>
<sequence>MRTNLEVPVTSTMSDTISASAEVITIPSPPVKSTSAHANENDEPIIKEVIALPPIETEIEAIQEELEISFREGVYDMHITTMRNEGTSFEKGQVEIRIHNKVGEGEKQMTDPVKLTTLSLSSTKRPSIEVRLDLFDICEIFTYLGHLLFRFQTLEY</sequence>
<dbReference type="RefSeq" id="XP_066087936.1">
    <property type="nucleotide sequence ID" value="XM_066231839.1"/>
</dbReference>
<evidence type="ECO:0000313" key="2">
    <source>
        <dbReference type="Proteomes" id="UP001358614"/>
    </source>
</evidence>
<proteinExistence type="predicted"/>